<evidence type="ECO:0000256" key="1">
    <source>
        <dbReference type="ARBA" id="ARBA00000085"/>
    </source>
</evidence>
<dbReference type="SUPFAM" id="SSF47384">
    <property type="entry name" value="Homodimeric domain of signal transducing histidine kinase"/>
    <property type="match status" value="1"/>
</dbReference>
<dbReference type="AlphaFoldDB" id="N2A519"/>
<dbReference type="Pfam" id="PF02518">
    <property type="entry name" value="HATPase_c"/>
    <property type="match status" value="1"/>
</dbReference>
<dbReference type="InterPro" id="IPR003594">
    <property type="entry name" value="HATPase_dom"/>
</dbReference>
<dbReference type="InterPro" id="IPR036097">
    <property type="entry name" value="HisK_dim/P_sf"/>
</dbReference>
<feature type="transmembrane region" description="Helical" evidence="8">
    <location>
        <begin position="12"/>
        <end position="38"/>
    </location>
</feature>
<feature type="domain" description="Histidine kinase" evidence="9">
    <location>
        <begin position="278"/>
        <end position="481"/>
    </location>
</feature>
<evidence type="ECO:0000256" key="6">
    <source>
        <dbReference type="ARBA" id="ARBA00022777"/>
    </source>
</evidence>
<keyword evidence="5" id="KW-0808">Transferase</keyword>
<name>N2A519_9FIRM</name>
<dbReference type="SMART" id="SM00388">
    <property type="entry name" value="HisKA"/>
    <property type="match status" value="1"/>
</dbReference>
<dbReference type="Proteomes" id="UP000012589">
    <property type="component" value="Unassembled WGS sequence"/>
</dbReference>
<organism evidence="10 11">
    <name type="scientific">Eubacterium plexicaudatum ASF492</name>
    <dbReference type="NCBI Taxonomy" id="1235802"/>
    <lineage>
        <taxon>Bacteria</taxon>
        <taxon>Bacillati</taxon>
        <taxon>Bacillota</taxon>
        <taxon>Clostridia</taxon>
        <taxon>Eubacteriales</taxon>
        <taxon>Eubacteriaceae</taxon>
        <taxon>Eubacterium</taxon>
    </lineage>
</organism>
<dbReference type="InterPro" id="IPR050351">
    <property type="entry name" value="BphY/WalK/GraS-like"/>
</dbReference>
<evidence type="ECO:0000256" key="7">
    <source>
        <dbReference type="ARBA" id="ARBA00023012"/>
    </source>
</evidence>
<evidence type="ECO:0000256" key="8">
    <source>
        <dbReference type="SAM" id="Phobius"/>
    </source>
</evidence>
<evidence type="ECO:0000313" key="11">
    <source>
        <dbReference type="Proteomes" id="UP000012589"/>
    </source>
</evidence>
<dbReference type="CDD" id="cd00082">
    <property type="entry name" value="HisKA"/>
    <property type="match status" value="1"/>
</dbReference>
<comment type="subcellular location">
    <subcellularLocation>
        <location evidence="2">Membrane</location>
    </subcellularLocation>
</comment>
<keyword evidence="7" id="KW-0902">Two-component regulatory system</keyword>
<keyword evidence="11" id="KW-1185">Reference proteome</keyword>
<keyword evidence="8" id="KW-0472">Membrane</keyword>
<evidence type="ECO:0000256" key="5">
    <source>
        <dbReference type="ARBA" id="ARBA00022679"/>
    </source>
</evidence>
<keyword evidence="8" id="KW-0812">Transmembrane</keyword>
<evidence type="ECO:0000256" key="2">
    <source>
        <dbReference type="ARBA" id="ARBA00004370"/>
    </source>
</evidence>
<dbReference type="InterPro" id="IPR036890">
    <property type="entry name" value="HATPase_C_sf"/>
</dbReference>
<dbReference type="PATRIC" id="fig|1235802.3.peg.3318"/>
<dbReference type="PANTHER" id="PTHR45453:SF1">
    <property type="entry name" value="PHOSPHATE REGULON SENSOR PROTEIN PHOR"/>
    <property type="match status" value="1"/>
</dbReference>
<dbReference type="InterPro" id="IPR003661">
    <property type="entry name" value="HisK_dim/P_dom"/>
</dbReference>
<dbReference type="STRING" id="1235802.C823_03137"/>
<evidence type="ECO:0000259" key="9">
    <source>
        <dbReference type="PROSITE" id="PS50109"/>
    </source>
</evidence>
<keyword evidence="4" id="KW-0597">Phosphoprotein</keyword>
<dbReference type="PANTHER" id="PTHR45453">
    <property type="entry name" value="PHOSPHATE REGULON SENSOR PROTEIN PHOR"/>
    <property type="match status" value="1"/>
</dbReference>
<reference evidence="10 11" key="1">
    <citation type="journal article" date="2014" name="Genome Announc.">
        <title>Draft genome sequences of the altered schaedler flora, a defined bacterial community from gnotobiotic mice.</title>
        <authorList>
            <person name="Wannemuehler M.J."/>
            <person name="Overstreet A.M."/>
            <person name="Ward D.V."/>
            <person name="Phillips G.J."/>
        </authorList>
    </citation>
    <scope>NUCLEOTIDE SEQUENCE [LARGE SCALE GENOMIC DNA]</scope>
    <source>
        <strain evidence="10 11">ASF492</strain>
    </source>
</reference>
<protein>
    <recommendedName>
        <fullName evidence="3">histidine kinase</fullName>
        <ecNumber evidence="3">2.7.13.3</ecNumber>
    </recommendedName>
</protein>
<dbReference type="Gene3D" id="3.30.565.10">
    <property type="entry name" value="Histidine kinase-like ATPase, C-terminal domain"/>
    <property type="match status" value="1"/>
</dbReference>
<evidence type="ECO:0000313" key="10">
    <source>
        <dbReference type="EMBL" id="EMZ24452.1"/>
    </source>
</evidence>
<dbReference type="EC" id="2.7.13.3" evidence="3"/>
<dbReference type="Gene3D" id="1.10.287.130">
    <property type="match status" value="1"/>
</dbReference>
<dbReference type="HOGENOM" id="CLU_522456_0_0_9"/>
<dbReference type="OrthoDB" id="9762826at2"/>
<dbReference type="PROSITE" id="PS50109">
    <property type="entry name" value="HIS_KIN"/>
    <property type="match status" value="1"/>
</dbReference>
<comment type="caution">
    <text evidence="10">The sequence shown here is derived from an EMBL/GenBank/DDBJ whole genome shotgun (WGS) entry which is preliminary data.</text>
</comment>
<comment type="catalytic activity">
    <reaction evidence="1">
        <text>ATP + protein L-histidine = ADP + protein N-phospho-L-histidine.</text>
        <dbReference type="EC" id="2.7.13.3"/>
    </reaction>
</comment>
<sequence length="481" mass="55271">MKELDRKNLWYSLLLAAIMLLLLICYFSFMLPSLYVAYAEEQNLEAIKNQHRTFLETGSYDRVHVKNPTACMSVKIPYEENYLEAASKMLSIKIIPTDTETEELMGDIRSFVRNFDLKDPKAANLQIADELNGFRMKLEKIFEKKVRLPIRAEICLTNPEQGLYREESLRIHAGSGQEMIVETTIFDHNNQYTNYLALERVSDGMVFSILPVVTPQMEQIRPIVMQSVPMLCAVLFMLVLLFSRLYSNGIVHPVYQKLQDVNQSLLEENERQEMFMRATSHQLKTPVTAALLLLDGMIGRIGKYKDRERYLPKVKEQLLFMRRMIEEILSLNKNRSSDPCRMCLYETVMALADSYRVAAADKQLEITVEGDQETYIWTDSGMLVKIVDNLLSNAVTYTPQAGRIAVRISQQSLMIRNEDVTIPQSLIPHIFEPFVCGEHRQASHGLGLYIAAYYAKIIHAQLNICNRENAVEAVLAFNSKR</sequence>
<gene>
    <name evidence="10" type="ORF">C823_03137</name>
</gene>
<dbReference type="EMBL" id="AQFT01000096">
    <property type="protein sequence ID" value="EMZ24452.1"/>
    <property type="molecule type" value="Genomic_DNA"/>
</dbReference>
<dbReference type="InterPro" id="IPR005467">
    <property type="entry name" value="His_kinase_dom"/>
</dbReference>
<evidence type="ECO:0000256" key="4">
    <source>
        <dbReference type="ARBA" id="ARBA00022553"/>
    </source>
</evidence>
<keyword evidence="6" id="KW-0418">Kinase</keyword>
<dbReference type="GO" id="GO:0000155">
    <property type="term" value="F:phosphorelay sensor kinase activity"/>
    <property type="evidence" value="ECO:0007669"/>
    <property type="project" value="InterPro"/>
</dbReference>
<dbReference type="SUPFAM" id="SSF55874">
    <property type="entry name" value="ATPase domain of HSP90 chaperone/DNA topoisomerase II/histidine kinase"/>
    <property type="match status" value="1"/>
</dbReference>
<accession>N2A519</accession>
<dbReference type="GO" id="GO:0005886">
    <property type="term" value="C:plasma membrane"/>
    <property type="evidence" value="ECO:0007669"/>
    <property type="project" value="TreeGrafter"/>
</dbReference>
<dbReference type="GO" id="GO:0016036">
    <property type="term" value="P:cellular response to phosphate starvation"/>
    <property type="evidence" value="ECO:0007669"/>
    <property type="project" value="TreeGrafter"/>
</dbReference>
<dbReference type="SMART" id="SM00387">
    <property type="entry name" value="HATPase_c"/>
    <property type="match status" value="1"/>
</dbReference>
<dbReference type="GO" id="GO:0004721">
    <property type="term" value="F:phosphoprotein phosphatase activity"/>
    <property type="evidence" value="ECO:0007669"/>
    <property type="project" value="TreeGrafter"/>
</dbReference>
<dbReference type="eggNOG" id="COG0642">
    <property type="taxonomic scope" value="Bacteria"/>
</dbReference>
<keyword evidence="8" id="KW-1133">Transmembrane helix</keyword>
<evidence type="ECO:0000256" key="3">
    <source>
        <dbReference type="ARBA" id="ARBA00012438"/>
    </source>
</evidence>
<proteinExistence type="predicted"/>
<dbReference type="Pfam" id="PF00512">
    <property type="entry name" value="HisKA"/>
    <property type="match status" value="1"/>
</dbReference>